<dbReference type="EMBL" id="KV424054">
    <property type="protein sequence ID" value="KZT52835.1"/>
    <property type="molecule type" value="Genomic_DNA"/>
</dbReference>
<dbReference type="Proteomes" id="UP000076842">
    <property type="component" value="Unassembled WGS sequence"/>
</dbReference>
<dbReference type="GO" id="GO:0003968">
    <property type="term" value="F:RNA-directed RNA polymerase activity"/>
    <property type="evidence" value="ECO:0007669"/>
    <property type="project" value="UniProtKB-KW"/>
</dbReference>
<keyword evidence="1" id="KW-0808">Transferase</keyword>
<keyword evidence="1" id="KW-0696">RNA-directed RNA polymerase</keyword>
<feature type="domain" description="RDRP core" evidence="2">
    <location>
        <begin position="56"/>
        <end position="621"/>
    </location>
</feature>
<evidence type="ECO:0000259" key="2">
    <source>
        <dbReference type="Pfam" id="PF05183"/>
    </source>
</evidence>
<dbReference type="STRING" id="1353952.A0A165DHY8"/>
<keyword evidence="1" id="KW-0694">RNA-binding</keyword>
<dbReference type="EC" id="2.7.7.48" evidence="1"/>
<protein>
    <recommendedName>
        <fullName evidence="1">RNA-dependent RNA polymerase</fullName>
        <ecNumber evidence="1">2.7.7.48</ecNumber>
    </recommendedName>
</protein>
<dbReference type="OrthoDB" id="10055769at2759"/>
<dbReference type="GO" id="GO:0003723">
    <property type="term" value="F:RNA binding"/>
    <property type="evidence" value="ECO:0007669"/>
    <property type="project" value="UniProtKB-KW"/>
</dbReference>
<keyword evidence="4" id="KW-1185">Reference proteome</keyword>
<evidence type="ECO:0000256" key="1">
    <source>
        <dbReference type="RuleBase" id="RU363098"/>
    </source>
</evidence>
<sequence>MYSDDEYDHPDVDMQHESDDDYDSIFTFKPATNLKGAFLAVKLDDPSLKGVDPSYITQTLCEGIRLGNDLYHAWFIKDGTALFINTAIGSKYDDTRDLDSDAFFLWFINRHNPPDLNRRQTVGKWAKRMQLLWSSSVPGPRLELDDILEEKDKIADNYAHLPKPPAERDMTDGAGLMTWAVAKDIQARMGLRFAPCAVQHRTAGGKGMFVLCPPAKELTAARVWLRPSQIKIKYSDDQMQDPSLRTIDILSTTAFTAPARITTQLVVLLAENGVPNDVLVDLMVKSLKLSLLPFYDGKSKPIHMAYTLEDLCHLMLQRMSRAGAVLRGASVEEMPEEEEDAEDFPVSYEESAYLCLLSGFNLSDSVYLRRKVKDIIKKIIENTAKDIRFKLDRCVDGKIVPDPTGKLQPGEIFVQFRREYDITDIESVKILTGDVLITRHPCKLPTDIQKMKAVDYDELHYLYDVIVMSTQGDRSPASMLGGGDYDGDRATVVWEPRIVEPFKNADPRFADQPDGFEDFLERDTTTVAEMIDKFQTLSIPERRLEIQKYLLCDLKSDFQMQGYSNRHDVALYLLGASHPKTVEFAHKYMVSLDSSKTGVKVKTSVYGSIDDRQYDRQHPWKPQDEKSSAQRFALGPRPAHLGPFVLDDFKEQAKKLQDRLMRKYDKLYWPAKAANGVEVERDSPLDKDLCAPWQEFDRRKGEKYDVARRAIVTHVRTAFAQYRAMNQEYAKAVEAGQTLAGTRTERLKQIRDFYRTGPAEHVWKNLMSDEDCEVLKASYCYLWEMNQHSNKRGEFPFEVAHWTLCGIKARASGAGAVSITSAAYKVLRIDNRLLSSTAPHVGYDDEE</sequence>
<dbReference type="GO" id="GO:0030422">
    <property type="term" value="P:siRNA processing"/>
    <property type="evidence" value="ECO:0007669"/>
    <property type="project" value="TreeGrafter"/>
</dbReference>
<dbReference type="GO" id="GO:0031380">
    <property type="term" value="C:nuclear RNA-directed RNA polymerase complex"/>
    <property type="evidence" value="ECO:0007669"/>
    <property type="project" value="TreeGrafter"/>
</dbReference>
<dbReference type="Pfam" id="PF05183">
    <property type="entry name" value="RdRP"/>
    <property type="match status" value="1"/>
</dbReference>
<keyword evidence="1" id="KW-0548">Nucleotidyltransferase</keyword>
<dbReference type="InterPro" id="IPR007855">
    <property type="entry name" value="RDRP"/>
</dbReference>
<comment type="similarity">
    <text evidence="1">Belongs to the RdRP family.</text>
</comment>
<dbReference type="InParanoid" id="A0A165DHY8"/>
<accession>A0A165DHY8</accession>
<reference evidence="3 4" key="1">
    <citation type="journal article" date="2016" name="Mol. Biol. Evol.">
        <title>Comparative Genomics of Early-Diverging Mushroom-Forming Fungi Provides Insights into the Origins of Lignocellulose Decay Capabilities.</title>
        <authorList>
            <person name="Nagy L.G."/>
            <person name="Riley R."/>
            <person name="Tritt A."/>
            <person name="Adam C."/>
            <person name="Daum C."/>
            <person name="Floudas D."/>
            <person name="Sun H."/>
            <person name="Yadav J.S."/>
            <person name="Pangilinan J."/>
            <person name="Larsson K.H."/>
            <person name="Matsuura K."/>
            <person name="Barry K."/>
            <person name="Labutti K."/>
            <person name="Kuo R."/>
            <person name="Ohm R.A."/>
            <person name="Bhattacharya S.S."/>
            <person name="Shirouzu T."/>
            <person name="Yoshinaga Y."/>
            <person name="Martin F.M."/>
            <person name="Grigoriev I.V."/>
            <person name="Hibbett D.S."/>
        </authorList>
    </citation>
    <scope>NUCLEOTIDE SEQUENCE [LARGE SCALE GENOMIC DNA]</scope>
    <source>
        <strain evidence="3 4">HHB12733</strain>
    </source>
</reference>
<dbReference type="InterPro" id="IPR057596">
    <property type="entry name" value="RDRP_core"/>
</dbReference>
<name>A0A165DHY8_9BASI</name>
<evidence type="ECO:0000313" key="4">
    <source>
        <dbReference type="Proteomes" id="UP000076842"/>
    </source>
</evidence>
<comment type="catalytic activity">
    <reaction evidence="1">
        <text>RNA(n) + a ribonucleoside 5'-triphosphate = RNA(n+1) + diphosphate</text>
        <dbReference type="Rhea" id="RHEA:21248"/>
        <dbReference type="Rhea" id="RHEA-COMP:14527"/>
        <dbReference type="Rhea" id="RHEA-COMP:17342"/>
        <dbReference type="ChEBI" id="CHEBI:33019"/>
        <dbReference type="ChEBI" id="CHEBI:61557"/>
        <dbReference type="ChEBI" id="CHEBI:140395"/>
        <dbReference type="EC" id="2.7.7.48"/>
    </reaction>
</comment>
<dbReference type="PANTHER" id="PTHR23079:SF55">
    <property type="entry name" value="RNA-DIRECTED RNA POLYMERASE"/>
    <property type="match status" value="1"/>
</dbReference>
<dbReference type="PANTHER" id="PTHR23079">
    <property type="entry name" value="RNA-DEPENDENT RNA POLYMERASE"/>
    <property type="match status" value="1"/>
</dbReference>
<evidence type="ECO:0000313" key="3">
    <source>
        <dbReference type="EMBL" id="KZT52835.1"/>
    </source>
</evidence>
<proteinExistence type="inferred from homology"/>
<dbReference type="AlphaFoldDB" id="A0A165DHY8"/>
<organism evidence="3 4">
    <name type="scientific">Calocera cornea HHB12733</name>
    <dbReference type="NCBI Taxonomy" id="1353952"/>
    <lineage>
        <taxon>Eukaryota</taxon>
        <taxon>Fungi</taxon>
        <taxon>Dikarya</taxon>
        <taxon>Basidiomycota</taxon>
        <taxon>Agaricomycotina</taxon>
        <taxon>Dacrymycetes</taxon>
        <taxon>Dacrymycetales</taxon>
        <taxon>Dacrymycetaceae</taxon>
        <taxon>Calocera</taxon>
    </lineage>
</organism>
<gene>
    <name evidence="3" type="ORF">CALCODRAFT_520474</name>
</gene>